<dbReference type="InterPro" id="IPR039764">
    <property type="entry name" value="HABP4/SERBP1-like"/>
</dbReference>
<feature type="compositionally biased region" description="Gly residues" evidence="3">
    <location>
        <begin position="160"/>
        <end position="179"/>
    </location>
</feature>
<dbReference type="GO" id="GO:0005737">
    <property type="term" value="C:cytoplasm"/>
    <property type="evidence" value="ECO:0007669"/>
    <property type="project" value="TreeGrafter"/>
</dbReference>
<dbReference type="OrthoDB" id="6022699at2759"/>
<reference evidence="5" key="1">
    <citation type="journal article" date="2021" name="Mol. Ecol. Resour.">
        <title>Apolygus lucorum genome provides insights into omnivorousness and mesophyll feeding.</title>
        <authorList>
            <person name="Liu Y."/>
            <person name="Liu H."/>
            <person name="Wang H."/>
            <person name="Huang T."/>
            <person name="Liu B."/>
            <person name="Yang B."/>
            <person name="Yin L."/>
            <person name="Li B."/>
            <person name="Zhang Y."/>
            <person name="Zhang S."/>
            <person name="Jiang F."/>
            <person name="Zhang X."/>
            <person name="Ren Y."/>
            <person name="Wang B."/>
            <person name="Wang S."/>
            <person name="Lu Y."/>
            <person name="Wu K."/>
            <person name="Fan W."/>
            <person name="Wang G."/>
        </authorList>
    </citation>
    <scope>NUCLEOTIDE SEQUENCE</scope>
    <source>
        <strain evidence="5">12Hb</strain>
    </source>
</reference>
<feature type="compositionally biased region" description="Polar residues" evidence="3">
    <location>
        <begin position="59"/>
        <end position="74"/>
    </location>
</feature>
<dbReference type="SMART" id="SM01233">
    <property type="entry name" value="HABP4_PAI-RBP1"/>
    <property type="match status" value="1"/>
</dbReference>
<feature type="region of interest" description="Disordered" evidence="3">
    <location>
        <begin position="347"/>
        <end position="415"/>
    </location>
</feature>
<protein>
    <recommendedName>
        <fullName evidence="4">Hyaluronan/mRNA-binding protein domain-containing protein</fullName>
    </recommendedName>
</protein>
<dbReference type="AlphaFoldDB" id="A0A6A4KH44"/>
<gene>
    <name evidence="5" type="ORF">GE061_000694</name>
</gene>
<evidence type="ECO:0000259" key="4">
    <source>
        <dbReference type="SMART" id="SM01233"/>
    </source>
</evidence>
<dbReference type="EMBL" id="WIXP02000001">
    <property type="protein sequence ID" value="KAF6216353.1"/>
    <property type="molecule type" value="Genomic_DNA"/>
</dbReference>
<dbReference type="GO" id="GO:0003723">
    <property type="term" value="F:RNA binding"/>
    <property type="evidence" value="ECO:0007669"/>
    <property type="project" value="InterPro"/>
</dbReference>
<feature type="compositionally biased region" description="Basic and acidic residues" evidence="3">
    <location>
        <begin position="403"/>
        <end position="415"/>
    </location>
</feature>
<feature type="compositionally biased region" description="Low complexity" evidence="3">
    <location>
        <begin position="373"/>
        <end position="384"/>
    </location>
</feature>
<evidence type="ECO:0000313" key="5">
    <source>
        <dbReference type="EMBL" id="KAF6216353.1"/>
    </source>
</evidence>
<evidence type="ECO:0000256" key="2">
    <source>
        <dbReference type="ARBA" id="ARBA00035118"/>
    </source>
</evidence>
<sequence length="415" mass="46752">MSSTQYGIGVTKNRFELFDSGDEDPLEVLKICEQEKEAKKKTKLSEKENKGQEPAVKAKSTTVRKGIKETQNLKPQDAQKGKEEAKARVPRVERGGERKFPPENREDRNNRKNKEERPPSDFQRDERGERVDRKEFKVDRAAPVYGGDSVVDSRGRGRGARGGFVPRGGRGGARGGPRPGFGFDARGKREYDRQSGSDKTGVKQVDKREGSGAHNWGNHRDDLEDMNNQNTQPQDDNTWTAEKVETDVNVAPEPNTAVTETEEGTTTNALEEEKKELTLDEWKALKAPRQKPTYNLRKAGEGEDLSQWKKMYALQKKKDGEDDDEDDEYEYENCEYPQRVGRQKHVLDIDIHFKDTRGPGRGRGGRGAGRGGPRMPIRGNNPNPVQEKFAHQARGDLSQKLAPKVDDEHDFPSLG</sequence>
<evidence type="ECO:0000256" key="1">
    <source>
        <dbReference type="ARBA" id="ARBA00022845"/>
    </source>
</evidence>
<feature type="compositionally biased region" description="Basic and acidic residues" evidence="3">
    <location>
        <begin position="77"/>
        <end position="140"/>
    </location>
</feature>
<accession>A0A6A4KH44</accession>
<feature type="compositionally biased region" description="Low complexity" evidence="3">
    <location>
        <begin position="255"/>
        <end position="269"/>
    </location>
</feature>
<dbReference type="PANTHER" id="PTHR12299:SF17">
    <property type="entry name" value="AT19571P-RELATED"/>
    <property type="match status" value="1"/>
</dbReference>
<comment type="similarity">
    <text evidence="2">Belongs to the SERBP1-HABP4 family.</text>
</comment>
<dbReference type="InterPro" id="IPR006861">
    <property type="entry name" value="HABP4_PAIRBP1-bd"/>
</dbReference>
<keyword evidence="6" id="KW-1185">Reference proteome</keyword>
<evidence type="ECO:0000256" key="3">
    <source>
        <dbReference type="SAM" id="MobiDB-lite"/>
    </source>
</evidence>
<feature type="compositionally biased region" description="Basic and acidic residues" evidence="3">
    <location>
        <begin position="37"/>
        <end position="51"/>
    </location>
</feature>
<organism evidence="5 6">
    <name type="scientific">Apolygus lucorum</name>
    <name type="common">Small green plant bug</name>
    <name type="synonym">Lygocoris lucorum</name>
    <dbReference type="NCBI Taxonomy" id="248454"/>
    <lineage>
        <taxon>Eukaryota</taxon>
        <taxon>Metazoa</taxon>
        <taxon>Ecdysozoa</taxon>
        <taxon>Arthropoda</taxon>
        <taxon>Hexapoda</taxon>
        <taxon>Insecta</taxon>
        <taxon>Pterygota</taxon>
        <taxon>Neoptera</taxon>
        <taxon>Paraneoptera</taxon>
        <taxon>Hemiptera</taxon>
        <taxon>Heteroptera</taxon>
        <taxon>Panheteroptera</taxon>
        <taxon>Cimicomorpha</taxon>
        <taxon>Miridae</taxon>
        <taxon>Mirini</taxon>
        <taxon>Apolygus</taxon>
    </lineage>
</organism>
<dbReference type="InterPro" id="IPR032381">
    <property type="entry name" value="IHABP4_N"/>
</dbReference>
<feature type="compositionally biased region" description="Low complexity" evidence="3">
    <location>
        <begin position="226"/>
        <end position="240"/>
    </location>
</feature>
<dbReference type="GO" id="GO:0005634">
    <property type="term" value="C:nucleus"/>
    <property type="evidence" value="ECO:0007669"/>
    <property type="project" value="TreeGrafter"/>
</dbReference>
<dbReference type="Pfam" id="PF04774">
    <property type="entry name" value="HABP4_PAI-RBP1"/>
    <property type="match status" value="1"/>
</dbReference>
<proteinExistence type="inferred from homology"/>
<feature type="compositionally biased region" description="Basic and acidic residues" evidence="3">
    <location>
        <begin position="185"/>
        <end position="211"/>
    </location>
</feature>
<comment type="caution">
    <text evidence="5">The sequence shown here is derived from an EMBL/GenBank/DDBJ whole genome shotgun (WGS) entry which is preliminary data.</text>
</comment>
<evidence type="ECO:0000313" key="6">
    <source>
        <dbReference type="Proteomes" id="UP000466442"/>
    </source>
</evidence>
<feature type="compositionally biased region" description="Gly residues" evidence="3">
    <location>
        <begin position="359"/>
        <end position="372"/>
    </location>
</feature>
<dbReference type="Proteomes" id="UP000466442">
    <property type="component" value="Linkage Group LG1"/>
</dbReference>
<keyword evidence="1" id="KW-0810">Translation regulation</keyword>
<dbReference type="Pfam" id="PF16174">
    <property type="entry name" value="IHABP4_N"/>
    <property type="match status" value="1"/>
</dbReference>
<dbReference type="GO" id="GO:0006417">
    <property type="term" value="P:regulation of translation"/>
    <property type="evidence" value="ECO:0007669"/>
    <property type="project" value="UniProtKB-KW"/>
</dbReference>
<feature type="compositionally biased region" description="Basic and acidic residues" evidence="3">
    <location>
        <begin position="347"/>
        <end position="358"/>
    </location>
</feature>
<feature type="region of interest" description="Disordered" evidence="3">
    <location>
        <begin position="37"/>
        <end position="276"/>
    </location>
</feature>
<dbReference type="PANTHER" id="PTHR12299">
    <property type="entry name" value="HYALURONIC ACID-BINDING PROTEIN 4"/>
    <property type="match status" value="1"/>
</dbReference>
<name>A0A6A4KH44_APOLU</name>
<feature type="domain" description="Hyaluronan/mRNA-binding protein" evidence="4">
    <location>
        <begin position="187"/>
        <end position="302"/>
    </location>
</feature>